<accession>A0AA93BVB3</accession>
<keyword evidence="2" id="KW-1185">Reference proteome</keyword>
<proteinExistence type="predicted"/>
<protein>
    <submittedName>
        <fullName evidence="1">Uncharacterized protein</fullName>
    </submittedName>
</protein>
<gene>
    <name evidence="1" type="ORF">D4100_19230</name>
</gene>
<sequence>MCWIQDIIRRWITINEQENYQKIGQLLINAGPEDAKKIIARTELFPEGDGCKYEFYYVDFSGKLDWPDPDGRAMRDLTKLLTVIHARYLGGN</sequence>
<dbReference type="InterPro" id="IPR036170">
    <property type="entry name" value="YezG-like_sf"/>
</dbReference>
<evidence type="ECO:0000313" key="1">
    <source>
        <dbReference type="EMBL" id="RJF54106.1"/>
    </source>
</evidence>
<dbReference type="AlphaFoldDB" id="A0AA93BVB3"/>
<reference evidence="1 2" key="1">
    <citation type="submission" date="2018-09" db="EMBL/GenBank/DDBJ databases">
        <title>Draft genome of a novel serratia sp. strain with antifungal activity.</title>
        <authorList>
            <person name="Dichmann S.I."/>
            <person name="Park B.P."/>
            <person name="Pathiraja D."/>
            <person name="Choi I.-G."/>
            <person name="Stougaard P."/>
            <person name="Hennessy R.C."/>
        </authorList>
    </citation>
    <scope>NUCLEOTIDE SEQUENCE [LARGE SCALE GENOMIC DNA]</scope>
    <source>
        <strain evidence="1 2">S40</strain>
    </source>
</reference>
<dbReference type="Proteomes" id="UP000284338">
    <property type="component" value="Unassembled WGS sequence"/>
</dbReference>
<dbReference type="EMBL" id="QYYG01000007">
    <property type="protein sequence ID" value="RJF54106.1"/>
    <property type="molecule type" value="Genomic_DNA"/>
</dbReference>
<name>A0AA93BVB3_9GAMM</name>
<comment type="caution">
    <text evidence="1">The sequence shown here is derived from an EMBL/GenBank/DDBJ whole genome shotgun (WGS) entry which is preliminary data.</text>
</comment>
<evidence type="ECO:0000313" key="2">
    <source>
        <dbReference type="Proteomes" id="UP000284338"/>
    </source>
</evidence>
<dbReference type="SUPFAM" id="SSF160424">
    <property type="entry name" value="BH3703-like"/>
    <property type="match status" value="1"/>
</dbReference>
<organism evidence="1 2">
    <name type="scientific">Serratia inhibens</name>
    <dbReference type="NCBI Taxonomy" id="2338073"/>
    <lineage>
        <taxon>Bacteria</taxon>
        <taxon>Pseudomonadati</taxon>
        <taxon>Pseudomonadota</taxon>
        <taxon>Gammaproteobacteria</taxon>
        <taxon>Enterobacterales</taxon>
        <taxon>Yersiniaceae</taxon>
        <taxon>Serratia</taxon>
    </lineage>
</organism>